<dbReference type="InterPro" id="IPR002182">
    <property type="entry name" value="NB-ARC"/>
</dbReference>
<keyword evidence="3" id="KW-0677">Repeat</keyword>
<dbReference type="Gene3D" id="3.80.10.10">
    <property type="entry name" value="Ribonuclease Inhibitor"/>
    <property type="match status" value="2"/>
</dbReference>
<dbReference type="InterPro" id="IPR003591">
    <property type="entry name" value="Leu-rich_rpt_typical-subtyp"/>
</dbReference>
<dbReference type="Pfam" id="PF18052">
    <property type="entry name" value="Rx_N"/>
    <property type="match status" value="1"/>
</dbReference>
<dbReference type="Pfam" id="PF23598">
    <property type="entry name" value="LRR_14"/>
    <property type="match status" value="1"/>
</dbReference>
<keyword evidence="13" id="KW-1185">Reference proteome</keyword>
<dbReference type="InterPro" id="IPR036388">
    <property type="entry name" value="WH-like_DNA-bd_sf"/>
</dbReference>
<proteinExistence type="inferred from homology"/>
<dbReference type="Pfam" id="PF00931">
    <property type="entry name" value="NB-ARC"/>
    <property type="match status" value="1"/>
</dbReference>
<dbReference type="PANTHER" id="PTHR36766:SF45">
    <property type="entry name" value="NB-ARC DOMAIN-CONTAINING PROTEIN"/>
    <property type="match status" value="1"/>
</dbReference>
<dbReference type="Proteomes" id="UP000826271">
    <property type="component" value="Unassembled WGS sequence"/>
</dbReference>
<dbReference type="InterPro" id="IPR056789">
    <property type="entry name" value="LRR_R13L1-DRL21"/>
</dbReference>
<dbReference type="Pfam" id="PF23559">
    <property type="entry name" value="WHD_DRP"/>
    <property type="match status" value="1"/>
</dbReference>
<dbReference type="Pfam" id="PF12799">
    <property type="entry name" value="LRR_4"/>
    <property type="match status" value="1"/>
</dbReference>
<organism evidence="12 13">
    <name type="scientific">Buddleja alternifolia</name>
    <dbReference type="NCBI Taxonomy" id="168488"/>
    <lineage>
        <taxon>Eukaryota</taxon>
        <taxon>Viridiplantae</taxon>
        <taxon>Streptophyta</taxon>
        <taxon>Embryophyta</taxon>
        <taxon>Tracheophyta</taxon>
        <taxon>Spermatophyta</taxon>
        <taxon>Magnoliopsida</taxon>
        <taxon>eudicotyledons</taxon>
        <taxon>Gunneridae</taxon>
        <taxon>Pentapetalae</taxon>
        <taxon>asterids</taxon>
        <taxon>lamiids</taxon>
        <taxon>Lamiales</taxon>
        <taxon>Scrophulariaceae</taxon>
        <taxon>Buddlejeae</taxon>
        <taxon>Buddleja</taxon>
    </lineage>
</organism>
<accession>A0AAV6XI37</accession>
<dbReference type="Gene3D" id="1.10.10.10">
    <property type="entry name" value="Winged helix-like DNA-binding domain superfamily/Winged helix DNA-binding domain"/>
    <property type="match status" value="1"/>
</dbReference>
<dbReference type="GO" id="GO:0043531">
    <property type="term" value="F:ADP binding"/>
    <property type="evidence" value="ECO:0007669"/>
    <property type="project" value="InterPro"/>
</dbReference>
<dbReference type="EMBL" id="WHWC01000007">
    <property type="protein sequence ID" value="KAG8380077.1"/>
    <property type="molecule type" value="Genomic_DNA"/>
</dbReference>
<keyword evidence="2" id="KW-0433">Leucine-rich repeat</keyword>
<evidence type="ECO:0000259" key="10">
    <source>
        <dbReference type="Pfam" id="PF23598"/>
    </source>
</evidence>
<evidence type="ECO:0000259" key="11">
    <source>
        <dbReference type="Pfam" id="PF25019"/>
    </source>
</evidence>
<evidence type="ECO:0000313" key="12">
    <source>
        <dbReference type="EMBL" id="KAG8380077.1"/>
    </source>
</evidence>
<protein>
    <recommendedName>
        <fullName evidence="14">NB-ARC domain-containing protein</fullName>
    </recommendedName>
</protein>
<gene>
    <name evidence="12" type="ORF">BUALT_Bualt07G0156100</name>
</gene>
<dbReference type="InterPro" id="IPR027417">
    <property type="entry name" value="P-loop_NTPase"/>
</dbReference>
<dbReference type="PANTHER" id="PTHR36766">
    <property type="entry name" value="PLANT BROAD-SPECTRUM MILDEW RESISTANCE PROTEIN RPW8"/>
    <property type="match status" value="1"/>
</dbReference>
<dbReference type="Pfam" id="PF25019">
    <property type="entry name" value="LRR_R13L1-DRL21"/>
    <property type="match status" value="1"/>
</dbReference>
<dbReference type="SUPFAM" id="SSF52058">
    <property type="entry name" value="L domain-like"/>
    <property type="match status" value="1"/>
</dbReference>
<dbReference type="Gene3D" id="1.20.5.4130">
    <property type="match status" value="1"/>
</dbReference>
<evidence type="ECO:0000313" key="13">
    <source>
        <dbReference type="Proteomes" id="UP000826271"/>
    </source>
</evidence>
<dbReference type="SMART" id="SM00369">
    <property type="entry name" value="LRR_TYP"/>
    <property type="match status" value="2"/>
</dbReference>
<name>A0AAV6XI37_9LAMI</name>
<feature type="domain" description="R13L1/DRL21-like LRR repeat region" evidence="11">
    <location>
        <begin position="635"/>
        <end position="762"/>
    </location>
</feature>
<evidence type="ECO:0000259" key="7">
    <source>
        <dbReference type="Pfam" id="PF00931"/>
    </source>
</evidence>
<feature type="domain" description="Disease resistance protein winged helix" evidence="9">
    <location>
        <begin position="363"/>
        <end position="433"/>
    </location>
</feature>
<sequence length="893" mass="102382">MSNTYNVLDDAERRGYKEKIVQHWLNKLEETSYDIADVLDEWNYEKLKLQIEGPDNVVVPKPKVCPFIPSCLCFEKVTFRRDIAKKIKGLKERMDMIVKEKDRYDFIVAQRVEPRKSDRGITTSHVDVSEIQGRGDDKDVVVSKLILEGVGGEESNPRVVSIVGTGGIGKTTLAQLVYSDDQVRNCFKKRIWFCVSNVSDEVKLTKGIVEQLNGNSPNLNELESLLKCLGDSISGQKFLLVLDDVWEECCTKWEPLKNSLKCGGPGSKILVTTRSEIVAKKIGTTENEIHRLGLLSDIDCWLLMRRISFFGRNKEDCEKLQDIGRNIANKRKGLPLAAKVLGSLLRFKDNTQGLPLCFSYCAIFPKDFQINVVELIKMWMAQGYLSIEGKTGDLEIRGKENFNNLKVRSFFQDFHEYEDRASCKIHDIVHDFAQFLRKNKSHKNVVDPDGKDGATTKELFQACDPSLVSQVKIYRSLICEDVLPFTRIFKSLSVLRVLECGPVLKEIENLTQLRYLKLNHCSRLRHIPQSIFKLYNLETLSLKDFGLEEIPEEIGNLINLRHLDLSYNNEIEELPKTIYNMHHLQTLNLGYCGKLKQLPKGIDRLADLKQFINEYTAINRIPRGLEQLTGLSKLRYLNKLDKLSGKISLYISLHDAEDVIEARKAKLRNKIHIQILRIIFFDEMGRTDEEVSVRNDVIQALQPSPNLSSLRIAYYEGIKFPGWIASSLNHLRHLEIEYCNYCSTMPPLGKLPYLEELRVNRMESLQFLGREFLGIASSEDINAPLPLPSSTIVIGFPKLKELWISFFENLQEWEDITAEQEGSATVSIMPCLRYLRIFSFDNLTMLPHRLLRKASSLQDSEIGGSIHLYERYKDKEGSGWRSLSHIPHVQVEK</sequence>
<dbReference type="InterPro" id="IPR001611">
    <property type="entry name" value="Leu-rich_rpt"/>
</dbReference>
<keyword evidence="5" id="KW-0611">Plant defense</keyword>
<comment type="caution">
    <text evidence="12">The sequence shown here is derived from an EMBL/GenBank/DDBJ whole genome shotgun (WGS) entry which is preliminary data.</text>
</comment>
<dbReference type="InterPro" id="IPR025875">
    <property type="entry name" value="Leu-rich_rpt_4"/>
</dbReference>
<keyword evidence="4" id="KW-0547">Nucleotide-binding</keyword>
<dbReference type="SUPFAM" id="SSF52540">
    <property type="entry name" value="P-loop containing nucleoside triphosphate hydrolases"/>
    <property type="match status" value="1"/>
</dbReference>
<evidence type="ECO:0000256" key="1">
    <source>
        <dbReference type="ARBA" id="ARBA00008894"/>
    </source>
</evidence>
<feature type="domain" description="Disease resistance N-terminal" evidence="8">
    <location>
        <begin position="6"/>
        <end position="50"/>
    </location>
</feature>
<dbReference type="GO" id="GO:0005524">
    <property type="term" value="F:ATP binding"/>
    <property type="evidence" value="ECO:0007669"/>
    <property type="project" value="UniProtKB-KW"/>
</dbReference>
<dbReference type="InterPro" id="IPR055414">
    <property type="entry name" value="LRR_R13L4/SHOC2-like"/>
</dbReference>
<feature type="domain" description="Disease resistance R13L4/SHOC-2-like LRR" evidence="10">
    <location>
        <begin position="482"/>
        <end position="557"/>
    </location>
</feature>
<dbReference type="InterPro" id="IPR058922">
    <property type="entry name" value="WHD_DRP"/>
</dbReference>
<evidence type="ECO:0000259" key="9">
    <source>
        <dbReference type="Pfam" id="PF23559"/>
    </source>
</evidence>
<reference evidence="12" key="1">
    <citation type="submission" date="2019-10" db="EMBL/GenBank/DDBJ databases">
        <authorList>
            <person name="Zhang R."/>
            <person name="Pan Y."/>
            <person name="Wang J."/>
            <person name="Ma R."/>
            <person name="Yu S."/>
        </authorList>
    </citation>
    <scope>NUCLEOTIDE SEQUENCE</scope>
    <source>
        <strain evidence="12">LA-IB0</strain>
        <tissue evidence="12">Leaf</tissue>
    </source>
</reference>
<evidence type="ECO:0000256" key="5">
    <source>
        <dbReference type="ARBA" id="ARBA00022821"/>
    </source>
</evidence>
<evidence type="ECO:0000256" key="2">
    <source>
        <dbReference type="ARBA" id="ARBA00022614"/>
    </source>
</evidence>
<keyword evidence="6" id="KW-0067">ATP-binding</keyword>
<evidence type="ECO:0000256" key="4">
    <source>
        <dbReference type="ARBA" id="ARBA00022741"/>
    </source>
</evidence>
<evidence type="ECO:0000259" key="8">
    <source>
        <dbReference type="Pfam" id="PF18052"/>
    </source>
</evidence>
<dbReference type="Gene3D" id="3.40.50.300">
    <property type="entry name" value="P-loop containing nucleotide triphosphate hydrolases"/>
    <property type="match status" value="1"/>
</dbReference>
<evidence type="ECO:0008006" key="14">
    <source>
        <dbReference type="Google" id="ProtNLM"/>
    </source>
</evidence>
<evidence type="ECO:0000256" key="3">
    <source>
        <dbReference type="ARBA" id="ARBA00022737"/>
    </source>
</evidence>
<evidence type="ECO:0000256" key="6">
    <source>
        <dbReference type="ARBA" id="ARBA00022840"/>
    </source>
</evidence>
<dbReference type="InterPro" id="IPR041118">
    <property type="entry name" value="Rx_N"/>
</dbReference>
<dbReference type="GO" id="GO:0006952">
    <property type="term" value="P:defense response"/>
    <property type="evidence" value="ECO:0007669"/>
    <property type="project" value="UniProtKB-KW"/>
</dbReference>
<dbReference type="AlphaFoldDB" id="A0AAV6XI37"/>
<dbReference type="PROSITE" id="PS51450">
    <property type="entry name" value="LRR"/>
    <property type="match status" value="1"/>
</dbReference>
<comment type="similarity">
    <text evidence="1">Belongs to the disease resistance NB-LRR family.</text>
</comment>
<dbReference type="GO" id="GO:0051707">
    <property type="term" value="P:response to other organism"/>
    <property type="evidence" value="ECO:0007669"/>
    <property type="project" value="UniProtKB-ARBA"/>
</dbReference>
<feature type="domain" description="NB-ARC" evidence="7">
    <location>
        <begin position="153"/>
        <end position="309"/>
    </location>
</feature>
<dbReference type="InterPro" id="IPR032675">
    <property type="entry name" value="LRR_dom_sf"/>
</dbReference>
<dbReference type="PRINTS" id="PR00364">
    <property type="entry name" value="DISEASERSIST"/>
</dbReference>